<dbReference type="PANTHER" id="PTHR33993:SF1">
    <property type="entry name" value="GLYOXALASE FAMILY PROTEIN"/>
    <property type="match status" value="1"/>
</dbReference>
<dbReference type="Proteomes" id="UP000011991">
    <property type="component" value="Unassembled WGS sequence"/>
</dbReference>
<feature type="domain" description="VOC" evidence="1">
    <location>
        <begin position="6"/>
        <end position="116"/>
    </location>
</feature>
<dbReference type="CDD" id="cd07247">
    <property type="entry name" value="SgaA_N_like"/>
    <property type="match status" value="1"/>
</dbReference>
<dbReference type="SUPFAM" id="SSF54593">
    <property type="entry name" value="Glyoxalase/Bleomycin resistance protein/Dihydroxybiphenyl dioxygenase"/>
    <property type="match status" value="1"/>
</dbReference>
<protein>
    <submittedName>
        <fullName evidence="2">Glyoxalase/bleomycin resistance protein/dioxygenase</fullName>
        <ecNumber evidence="2">4.4.1.5</ecNumber>
    </submittedName>
</protein>
<reference evidence="2 3" key="1">
    <citation type="journal article" date="2013" name="Mar. Genomics">
        <title>Expression of sulfatases in Rhodopirellula baltica and the diversity of sulfatases in the genus Rhodopirellula.</title>
        <authorList>
            <person name="Wegner C.E."/>
            <person name="Richter-Heitmann T."/>
            <person name="Klindworth A."/>
            <person name="Klockow C."/>
            <person name="Richter M."/>
            <person name="Achstetter T."/>
            <person name="Glockner F.O."/>
            <person name="Harder J."/>
        </authorList>
    </citation>
    <scope>NUCLEOTIDE SEQUENCE [LARGE SCALE GENOMIC DNA]</scope>
    <source>
        <strain evidence="2 3">SM1</strain>
    </source>
</reference>
<sequence length="117" mass="12972">MPPHEKLNYVEFPCKDLAATKSFFQDAFGWTFVDYGPQYSAFADEGLDGGFFQSDQAATTATGSALLVFYSQKLEETQKKVESAGGTIIKPIFSFPGGRRFQFTEPSGNEFAVWSDQ</sequence>
<proteinExistence type="predicted"/>
<dbReference type="InterPro" id="IPR037523">
    <property type="entry name" value="VOC_core"/>
</dbReference>
<evidence type="ECO:0000313" key="2">
    <source>
        <dbReference type="EMBL" id="EMI20927.1"/>
    </source>
</evidence>
<dbReference type="RefSeq" id="WP_008694907.1">
    <property type="nucleotide sequence ID" value="NZ_ANOG01000301.1"/>
</dbReference>
<keyword evidence="2" id="KW-0456">Lyase</keyword>
<keyword evidence="2" id="KW-0560">Oxidoreductase</keyword>
<evidence type="ECO:0000259" key="1">
    <source>
        <dbReference type="PROSITE" id="PS51819"/>
    </source>
</evidence>
<dbReference type="OrthoDB" id="9804235at2"/>
<dbReference type="Pfam" id="PF00903">
    <property type="entry name" value="Glyoxalase"/>
    <property type="match status" value="1"/>
</dbReference>
<dbReference type="EMBL" id="ANOG01000301">
    <property type="protein sequence ID" value="EMI20927.1"/>
    <property type="molecule type" value="Genomic_DNA"/>
</dbReference>
<dbReference type="InterPro" id="IPR004360">
    <property type="entry name" value="Glyas_Fos-R_dOase_dom"/>
</dbReference>
<dbReference type="GO" id="GO:0004462">
    <property type="term" value="F:lactoylglutathione lyase activity"/>
    <property type="evidence" value="ECO:0007669"/>
    <property type="project" value="UniProtKB-EC"/>
</dbReference>
<dbReference type="Gene3D" id="3.10.180.10">
    <property type="entry name" value="2,3-Dihydroxybiphenyl 1,2-Dioxygenase, domain 1"/>
    <property type="match status" value="1"/>
</dbReference>
<gene>
    <name evidence="2" type="ORF">RMSM_02139</name>
</gene>
<dbReference type="PANTHER" id="PTHR33993">
    <property type="entry name" value="GLYOXALASE-RELATED"/>
    <property type="match status" value="1"/>
</dbReference>
<dbReference type="GO" id="GO:0051213">
    <property type="term" value="F:dioxygenase activity"/>
    <property type="evidence" value="ECO:0007669"/>
    <property type="project" value="UniProtKB-KW"/>
</dbReference>
<dbReference type="InterPro" id="IPR029068">
    <property type="entry name" value="Glyas_Bleomycin-R_OHBP_Dase"/>
</dbReference>
<dbReference type="PROSITE" id="PS51819">
    <property type="entry name" value="VOC"/>
    <property type="match status" value="1"/>
</dbReference>
<comment type="caution">
    <text evidence="2">The sequence shown here is derived from an EMBL/GenBank/DDBJ whole genome shotgun (WGS) entry which is preliminary data.</text>
</comment>
<dbReference type="PATRIC" id="fig|1265738.3.peg.2145"/>
<dbReference type="EC" id="4.4.1.5" evidence="2"/>
<evidence type="ECO:0000313" key="3">
    <source>
        <dbReference type="Proteomes" id="UP000011991"/>
    </source>
</evidence>
<name>M5RZU8_9BACT</name>
<keyword evidence="2" id="KW-0223">Dioxygenase</keyword>
<keyword evidence="3" id="KW-1185">Reference proteome</keyword>
<dbReference type="InterPro" id="IPR052164">
    <property type="entry name" value="Anthracycline_SecMetBiosynth"/>
</dbReference>
<dbReference type="AlphaFoldDB" id="M5RZU8"/>
<accession>M5RZU8</accession>
<organism evidence="2 3">
    <name type="scientific">Rhodopirellula maiorica SM1</name>
    <dbReference type="NCBI Taxonomy" id="1265738"/>
    <lineage>
        <taxon>Bacteria</taxon>
        <taxon>Pseudomonadati</taxon>
        <taxon>Planctomycetota</taxon>
        <taxon>Planctomycetia</taxon>
        <taxon>Pirellulales</taxon>
        <taxon>Pirellulaceae</taxon>
        <taxon>Novipirellula</taxon>
    </lineage>
</organism>